<dbReference type="EMBL" id="AP021857">
    <property type="protein sequence ID" value="BBO19331.1"/>
    <property type="molecule type" value="Genomic_DNA"/>
</dbReference>
<name>A0A809S1C7_9PROT</name>
<dbReference type="InterPro" id="IPR011037">
    <property type="entry name" value="Pyrv_Knase-like_insert_dom_sf"/>
</dbReference>
<dbReference type="GO" id="GO:0030170">
    <property type="term" value="F:pyridoxal phosphate binding"/>
    <property type="evidence" value="ECO:0007669"/>
    <property type="project" value="InterPro"/>
</dbReference>
<dbReference type="InterPro" id="IPR005163">
    <property type="entry name" value="Tri_helical_YiiM-like"/>
</dbReference>
<dbReference type="InterPro" id="IPR052353">
    <property type="entry name" value="Benzoxazolinone_Detox_Enz"/>
</dbReference>
<dbReference type="Gene3D" id="2.40.33.20">
    <property type="entry name" value="PK beta-barrel domain-like"/>
    <property type="match status" value="1"/>
</dbReference>
<dbReference type="InterPro" id="IPR005302">
    <property type="entry name" value="MoCF_Sase_C"/>
</dbReference>
<dbReference type="GO" id="GO:0030151">
    <property type="term" value="F:molybdenum ion binding"/>
    <property type="evidence" value="ECO:0007669"/>
    <property type="project" value="InterPro"/>
</dbReference>
<sequence>MNRIAAVYVGGIRPLPPEGHPSGIFKAAVSGPVLLGPEGLRGDEQADRRVHGGPWKALHHYAAENYARLAAAFPDKAALFVPGSFGENVSTAGWDEDTVCIGDIFRIGAATVQVSQPRQPCWKLNHKFGEEELMRFVAEHCVAGWYYRVLESGAIAAGDAFELVGRNAEPVSLRRLWFAFRAHRPDPAELARLRDIPGLSPNWVQKIGQRLEWLEKNG</sequence>
<dbReference type="Proteomes" id="UP000662914">
    <property type="component" value="Chromosome"/>
</dbReference>
<accession>A0A809S1C7</accession>
<dbReference type="AlphaFoldDB" id="A0A809S1C7"/>
<evidence type="ECO:0000313" key="2">
    <source>
        <dbReference type="EMBL" id="BBO19331.1"/>
    </source>
</evidence>
<dbReference type="GO" id="GO:0003824">
    <property type="term" value="F:catalytic activity"/>
    <property type="evidence" value="ECO:0007669"/>
    <property type="project" value="InterPro"/>
</dbReference>
<evidence type="ECO:0000259" key="1">
    <source>
        <dbReference type="PROSITE" id="PS51340"/>
    </source>
</evidence>
<feature type="domain" description="MOSC" evidence="1">
    <location>
        <begin position="27"/>
        <end position="164"/>
    </location>
</feature>
<gene>
    <name evidence="2" type="ORF">DSYM_00300</name>
</gene>
<dbReference type="Pfam" id="PF03475">
    <property type="entry name" value="YiiM_3-alpha"/>
    <property type="match status" value="1"/>
</dbReference>
<protein>
    <submittedName>
        <fullName evidence="2">Molybdenum cofactor sulfurase</fullName>
    </submittedName>
</protein>
<dbReference type="PROSITE" id="PS51340">
    <property type="entry name" value="MOSC"/>
    <property type="match status" value="1"/>
</dbReference>
<proteinExistence type="predicted"/>
<dbReference type="PANTHER" id="PTHR30212:SF2">
    <property type="entry name" value="PROTEIN YIIM"/>
    <property type="match status" value="1"/>
</dbReference>
<evidence type="ECO:0000313" key="3">
    <source>
        <dbReference type="Proteomes" id="UP000662914"/>
    </source>
</evidence>
<dbReference type="KEGG" id="ddz:DSYM_00300"/>
<dbReference type="Pfam" id="PF03473">
    <property type="entry name" value="MOSC"/>
    <property type="match status" value="1"/>
</dbReference>
<dbReference type="PANTHER" id="PTHR30212">
    <property type="entry name" value="PROTEIN YIIM"/>
    <property type="match status" value="1"/>
</dbReference>
<organism evidence="2 3">
    <name type="scientific">Candidatus Desulfobacillus denitrificans</name>
    <dbReference type="NCBI Taxonomy" id="2608985"/>
    <lineage>
        <taxon>Bacteria</taxon>
        <taxon>Pseudomonadati</taxon>
        <taxon>Pseudomonadota</taxon>
        <taxon>Betaproteobacteria</taxon>
        <taxon>Candidatus Desulfobacillus</taxon>
    </lineage>
</organism>
<dbReference type="SUPFAM" id="SSF50800">
    <property type="entry name" value="PK beta-barrel domain-like"/>
    <property type="match status" value="1"/>
</dbReference>
<reference evidence="2" key="1">
    <citation type="journal article" name="DNA Res.">
        <title>The physiological potential of anammox bacteria as revealed by their core genome structure.</title>
        <authorList>
            <person name="Okubo T."/>
            <person name="Toyoda A."/>
            <person name="Fukuhara K."/>
            <person name="Uchiyama I."/>
            <person name="Harigaya Y."/>
            <person name="Kuroiwa M."/>
            <person name="Suzuki T."/>
            <person name="Murakami Y."/>
            <person name="Suwa Y."/>
            <person name="Takami H."/>
        </authorList>
    </citation>
    <scope>NUCLEOTIDE SEQUENCE</scope>
    <source>
        <strain evidence="2">317325-3</strain>
    </source>
</reference>